<keyword evidence="3" id="KW-1185">Reference proteome</keyword>
<feature type="compositionally biased region" description="Basic residues" evidence="1">
    <location>
        <begin position="82"/>
        <end position="91"/>
    </location>
</feature>
<dbReference type="Proteomes" id="UP000663801">
    <property type="component" value="Unassembled WGS sequence"/>
</dbReference>
<name>A0A938YKC2_9ACTN</name>
<organism evidence="2 3">
    <name type="scientific">Nakamurella flavida</name>
    <dbReference type="NCBI Taxonomy" id="363630"/>
    <lineage>
        <taxon>Bacteria</taxon>
        <taxon>Bacillati</taxon>
        <taxon>Actinomycetota</taxon>
        <taxon>Actinomycetes</taxon>
        <taxon>Nakamurellales</taxon>
        <taxon>Nakamurellaceae</taxon>
        <taxon>Nakamurella</taxon>
    </lineage>
</organism>
<evidence type="ECO:0000256" key="1">
    <source>
        <dbReference type="SAM" id="MobiDB-lite"/>
    </source>
</evidence>
<proteinExistence type="predicted"/>
<sequence length="91" mass="9804">MTDLVAICTVCHTATTDVRRYRVQRESAVRAVRLLALCADCREPVEALLGIPAANRRLPATAGGGVRPPAGRADRHEAPARTGRHLHLVTT</sequence>
<protein>
    <submittedName>
        <fullName evidence="2">Uncharacterized protein</fullName>
    </submittedName>
</protein>
<dbReference type="RefSeq" id="WP_205255043.1">
    <property type="nucleotide sequence ID" value="NZ_BAAAPV010000001.1"/>
</dbReference>
<comment type="caution">
    <text evidence="2">The sequence shown here is derived from an EMBL/GenBank/DDBJ whole genome shotgun (WGS) entry which is preliminary data.</text>
</comment>
<dbReference type="EMBL" id="JAERWL010000001">
    <property type="protein sequence ID" value="MBM9474889.1"/>
    <property type="molecule type" value="Genomic_DNA"/>
</dbReference>
<feature type="region of interest" description="Disordered" evidence="1">
    <location>
        <begin position="59"/>
        <end position="91"/>
    </location>
</feature>
<accession>A0A938YKC2</accession>
<dbReference type="AlphaFoldDB" id="A0A938YKC2"/>
<evidence type="ECO:0000313" key="2">
    <source>
        <dbReference type="EMBL" id="MBM9474889.1"/>
    </source>
</evidence>
<reference evidence="2" key="1">
    <citation type="submission" date="2021-01" db="EMBL/GenBank/DDBJ databases">
        <title>KCTC 19127 draft genome.</title>
        <authorList>
            <person name="An D."/>
        </authorList>
    </citation>
    <scope>NUCLEOTIDE SEQUENCE</scope>
    <source>
        <strain evidence="2">KCTC 19127</strain>
    </source>
</reference>
<gene>
    <name evidence="2" type="ORF">JL107_00370</name>
</gene>
<evidence type="ECO:0000313" key="3">
    <source>
        <dbReference type="Proteomes" id="UP000663801"/>
    </source>
</evidence>